<comment type="caution">
    <text evidence="2">The sequence shown here is derived from an EMBL/GenBank/DDBJ whole genome shotgun (WGS) entry which is preliminary data.</text>
</comment>
<name>A0ABQ8RXC0_PERAM</name>
<dbReference type="InterPro" id="IPR052709">
    <property type="entry name" value="Transposase-MT_Hybrid"/>
</dbReference>
<organism evidence="2 3">
    <name type="scientific">Periplaneta americana</name>
    <name type="common">American cockroach</name>
    <name type="synonym">Blatta americana</name>
    <dbReference type="NCBI Taxonomy" id="6978"/>
    <lineage>
        <taxon>Eukaryota</taxon>
        <taxon>Metazoa</taxon>
        <taxon>Ecdysozoa</taxon>
        <taxon>Arthropoda</taxon>
        <taxon>Hexapoda</taxon>
        <taxon>Insecta</taxon>
        <taxon>Pterygota</taxon>
        <taxon>Neoptera</taxon>
        <taxon>Polyneoptera</taxon>
        <taxon>Dictyoptera</taxon>
        <taxon>Blattodea</taxon>
        <taxon>Blattoidea</taxon>
        <taxon>Blattidae</taxon>
        <taxon>Blattinae</taxon>
        <taxon>Periplaneta</taxon>
    </lineage>
</organism>
<accession>A0ABQ8RXC0</accession>
<dbReference type="Gene3D" id="1.10.10.1450">
    <property type="match status" value="1"/>
</dbReference>
<dbReference type="Gene3D" id="3.30.420.10">
    <property type="entry name" value="Ribonuclease H-like superfamily/Ribonuclease H"/>
    <property type="match status" value="1"/>
</dbReference>
<gene>
    <name evidence="2" type="ORF">ANN_27186</name>
</gene>
<dbReference type="PANTHER" id="PTHR46060">
    <property type="entry name" value="MARINER MOS1 TRANSPOSASE-LIKE PROTEIN"/>
    <property type="match status" value="1"/>
</dbReference>
<dbReference type="PANTHER" id="PTHR46060:SF1">
    <property type="entry name" value="MARINER MOS1 TRANSPOSASE-LIKE PROTEIN"/>
    <property type="match status" value="1"/>
</dbReference>
<reference evidence="2 3" key="1">
    <citation type="journal article" date="2022" name="Allergy">
        <title>Genome assembly and annotation of Periplaneta americana reveal a comprehensive cockroach allergen profile.</title>
        <authorList>
            <person name="Wang L."/>
            <person name="Xiong Q."/>
            <person name="Saelim N."/>
            <person name="Wang L."/>
            <person name="Nong W."/>
            <person name="Wan A.T."/>
            <person name="Shi M."/>
            <person name="Liu X."/>
            <person name="Cao Q."/>
            <person name="Hui J.H.L."/>
            <person name="Sookrung N."/>
            <person name="Leung T.F."/>
            <person name="Tungtrongchitr A."/>
            <person name="Tsui S.K.W."/>
        </authorList>
    </citation>
    <scope>NUCLEOTIDE SEQUENCE [LARGE SCALE GENOMIC DNA]</scope>
    <source>
        <strain evidence="2">PWHHKU_190912</strain>
    </source>
</reference>
<dbReference type="Pfam" id="PF01359">
    <property type="entry name" value="Transposase_1"/>
    <property type="match status" value="1"/>
</dbReference>
<dbReference type="InterPro" id="IPR036397">
    <property type="entry name" value="RNaseH_sf"/>
</dbReference>
<protein>
    <recommendedName>
        <fullName evidence="1">Mos1 transposase HTH domain-containing protein</fullName>
    </recommendedName>
</protein>
<dbReference type="EMBL" id="JAJSOF020000040">
    <property type="protein sequence ID" value="KAJ4426372.1"/>
    <property type="molecule type" value="Genomic_DNA"/>
</dbReference>
<proteinExistence type="predicted"/>
<dbReference type="InterPro" id="IPR041426">
    <property type="entry name" value="Mos1_HTH"/>
</dbReference>
<dbReference type="Proteomes" id="UP001148838">
    <property type="component" value="Unassembled WGS sequence"/>
</dbReference>
<evidence type="ECO:0000259" key="1">
    <source>
        <dbReference type="Pfam" id="PF17906"/>
    </source>
</evidence>
<feature type="domain" description="Mos1 transposase HTH" evidence="1">
    <location>
        <begin position="18"/>
        <end position="58"/>
    </location>
</feature>
<evidence type="ECO:0000313" key="3">
    <source>
        <dbReference type="Proteomes" id="UP001148838"/>
    </source>
</evidence>
<dbReference type="Pfam" id="PF17906">
    <property type="entry name" value="HTH_48"/>
    <property type="match status" value="1"/>
</dbReference>
<keyword evidence="3" id="KW-1185">Reference proteome</keyword>
<dbReference type="InterPro" id="IPR001888">
    <property type="entry name" value="Transposase_1"/>
</dbReference>
<evidence type="ECO:0000313" key="2">
    <source>
        <dbReference type="EMBL" id="KAJ4426372.1"/>
    </source>
</evidence>
<sequence>MFKVIDHPADCEMRPGIRFLNARNIKPADIHHQLCEVYGDDAISDRMVRRWVRKFNEGCISVHDEQHTGRPSLINDDLVHAVDEKIHEDRRFTISSLSLNFPQMLRSGSQVGEFYNEGIERLVPRLDKCLNNGGDYEVGIMKVLYKEYYRLNFGGTKTTTVLKPNTYIIGLLTVLSDQWYPSSDIFIDDVLCGCAVGGQELVWKQMIVTHTDHKLRSLSTSVAMNDRYHPQNNHRIVAVGGRAQLTHYCNVGDTHLHTTLFINAQNVHHPVLNNGVISFVLDSSEDFSTVDRPTCCSISFFHGFSCCWTHLVGDLFAPTKRSNLEITQETGAAKISREEYHRAAGTTMNGAMYADFLDNMLYQLLSDGPLAVVDWTRRTPNLLTYLQMTSSYTRCVQQQGKTELEQPVGLSGVLKFTEQPRMSKEGDETRVSHITHESKQQFMEWRHTASPVKKKFKQTTSTRKIMCTVFWDRQGVLLISPPVTICISKSSSSSAYRVRGGSPVLVFIRKIFWHPS</sequence>